<comment type="caution">
    <text evidence="1">The sequence shown here is derived from an EMBL/GenBank/DDBJ whole genome shotgun (WGS) entry which is preliminary data.</text>
</comment>
<accession>W2UYC5</accession>
<organism evidence="1 2">
    <name type="scientific">Candidatus Xenolissoclinum pacificiensis L6</name>
    <dbReference type="NCBI Taxonomy" id="1401685"/>
    <lineage>
        <taxon>Bacteria</taxon>
        <taxon>Pseudomonadati</taxon>
        <taxon>Pseudomonadota</taxon>
        <taxon>Alphaproteobacteria</taxon>
        <taxon>Rickettsiales</taxon>
        <taxon>Anaplasmataceae</taxon>
        <taxon>Candidatus Xenolissoclinum</taxon>
    </lineage>
</organism>
<sequence length="212" mass="24451">MLAHYIENFFAKIQKVKEKFIDKIQNINNVISHNPELCYKTVAIILVTNKWCMGMWVRYYLTNVYGKTSDLSSAESHIQETDIMQQMVSMYIYHVYYIMTNKGVISWTIIPDLLELKCQRENDLSNANHPYSRSAITSLSTDQINLISQKDIQYACIRRTCDDPKIACFSITYGMDSLKIPISECMYVSQPQTCLDTLSTSPVHQSITEPSM</sequence>
<proteinExistence type="predicted"/>
<keyword evidence="2" id="KW-1185">Reference proteome</keyword>
<name>W2UYC5_9RICK</name>
<dbReference type="EMBL" id="AXCJ01000008">
    <property type="protein sequence ID" value="ETO91126.1"/>
    <property type="molecule type" value="Genomic_DNA"/>
</dbReference>
<dbReference type="AlphaFoldDB" id="W2UYC5"/>
<gene>
    <name evidence="1" type="ORF">P857_612</name>
</gene>
<evidence type="ECO:0000313" key="2">
    <source>
        <dbReference type="Proteomes" id="UP000018951"/>
    </source>
</evidence>
<dbReference type="Proteomes" id="UP000018951">
    <property type="component" value="Unassembled WGS sequence"/>
</dbReference>
<evidence type="ECO:0000313" key="1">
    <source>
        <dbReference type="EMBL" id="ETO91126.1"/>
    </source>
</evidence>
<reference evidence="1 2" key="1">
    <citation type="journal article" date="2013" name="PLoS ONE">
        <title>Bacterial endosymbiosis in a chordate host: long-term co-evolution and conservation of secondary metabolism.</title>
        <authorList>
            <person name="Kwan J.C."/>
            <person name="Schmidt E.W."/>
        </authorList>
    </citation>
    <scope>NUCLEOTIDE SEQUENCE [LARGE SCALE GENOMIC DNA]</scope>
    <source>
        <strain evidence="2">L6</strain>
    </source>
</reference>
<protein>
    <submittedName>
        <fullName evidence="1">Uncharacterized protein</fullName>
    </submittedName>
</protein>